<evidence type="ECO:0000256" key="1">
    <source>
        <dbReference type="SAM" id="MobiDB-lite"/>
    </source>
</evidence>
<protein>
    <submittedName>
        <fullName evidence="2">Uncharacterized protein</fullName>
    </submittedName>
</protein>
<dbReference type="Proteomes" id="UP000481861">
    <property type="component" value="Unassembled WGS sequence"/>
</dbReference>
<gene>
    <name evidence="2" type="ORF">BDV95DRAFT_16070</name>
</gene>
<organism evidence="2 3">
    <name type="scientific">Massariosphaeria phaeospora</name>
    <dbReference type="NCBI Taxonomy" id="100035"/>
    <lineage>
        <taxon>Eukaryota</taxon>
        <taxon>Fungi</taxon>
        <taxon>Dikarya</taxon>
        <taxon>Ascomycota</taxon>
        <taxon>Pezizomycotina</taxon>
        <taxon>Dothideomycetes</taxon>
        <taxon>Pleosporomycetidae</taxon>
        <taxon>Pleosporales</taxon>
        <taxon>Pleosporales incertae sedis</taxon>
        <taxon>Massariosphaeria</taxon>
    </lineage>
</organism>
<dbReference type="AlphaFoldDB" id="A0A7C8IJY8"/>
<evidence type="ECO:0000313" key="3">
    <source>
        <dbReference type="Proteomes" id="UP000481861"/>
    </source>
</evidence>
<proteinExistence type="predicted"/>
<keyword evidence="3" id="KW-1185">Reference proteome</keyword>
<comment type="caution">
    <text evidence="2">The sequence shown here is derived from an EMBL/GenBank/DDBJ whole genome shotgun (WGS) entry which is preliminary data.</text>
</comment>
<reference evidence="2 3" key="1">
    <citation type="submission" date="2020-01" db="EMBL/GenBank/DDBJ databases">
        <authorList>
            <consortium name="DOE Joint Genome Institute"/>
            <person name="Haridas S."/>
            <person name="Albert R."/>
            <person name="Binder M."/>
            <person name="Bloem J."/>
            <person name="Labutti K."/>
            <person name="Salamov A."/>
            <person name="Andreopoulos B."/>
            <person name="Baker S.E."/>
            <person name="Barry K."/>
            <person name="Bills G."/>
            <person name="Bluhm B.H."/>
            <person name="Cannon C."/>
            <person name="Castanera R."/>
            <person name="Culley D.E."/>
            <person name="Daum C."/>
            <person name="Ezra D."/>
            <person name="Gonzalez J.B."/>
            <person name="Henrissat B."/>
            <person name="Kuo A."/>
            <person name="Liang C."/>
            <person name="Lipzen A."/>
            <person name="Lutzoni F."/>
            <person name="Magnuson J."/>
            <person name="Mondo S."/>
            <person name="Nolan M."/>
            <person name="Ohm R."/>
            <person name="Pangilinan J."/>
            <person name="Park H.-J.H."/>
            <person name="Ramirez L."/>
            <person name="Alfaro M."/>
            <person name="Sun H."/>
            <person name="Tritt A."/>
            <person name="Yoshinaga Y."/>
            <person name="Zwiers L.-H.L."/>
            <person name="Turgeon B.G."/>
            <person name="Goodwin S.B."/>
            <person name="Spatafora J.W."/>
            <person name="Crous P.W."/>
            <person name="Grigoriev I.V."/>
        </authorList>
    </citation>
    <scope>NUCLEOTIDE SEQUENCE [LARGE SCALE GENOMIC DNA]</scope>
    <source>
        <strain evidence="2 3">CBS 611.86</strain>
    </source>
</reference>
<evidence type="ECO:0000313" key="2">
    <source>
        <dbReference type="EMBL" id="KAF2878253.1"/>
    </source>
</evidence>
<dbReference type="EMBL" id="JAADJZ010000001">
    <property type="protein sequence ID" value="KAF2878253.1"/>
    <property type="molecule type" value="Genomic_DNA"/>
</dbReference>
<name>A0A7C8IJY8_9PLEO</name>
<feature type="region of interest" description="Disordered" evidence="1">
    <location>
        <begin position="76"/>
        <end position="121"/>
    </location>
</feature>
<sequence>MDMWWLLRHATHLRTVISSFRCLVAWLFLSAVDISRHFGAAAVAADRSSTNQVGKFAFLSLMMRFPLDGGHKPFSASRLLEDPKEQIGPSPSIRVDGPDTGPLEEAKRWSREEGSCCLSMS</sequence>
<accession>A0A7C8IJY8</accession>
<feature type="compositionally biased region" description="Basic and acidic residues" evidence="1">
    <location>
        <begin position="104"/>
        <end position="114"/>
    </location>
</feature>